<dbReference type="Pfam" id="PF11720">
    <property type="entry name" value="Inhibitor_I78"/>
    <property type="match status" value="1"/>
</dbReference>
<dbReference type="Gene3D" id="3.30.10.10">
    <property type="entry name" value="Trypsin Inhibitor V, subunit A"/>
    <property type="match status" value="1"/>
</dbReference>
<gene>
    <name evidence="1" type="ORF">D9R08_08205</name>
</gene>
<dbReference type="RefSeq" id="WP_121897538.1">
    <property type="nucleotide sequence ID" value="NZ_RCNT01000003.1"/>
</dbReference>
<dbReference type="OrthoDB" id="8724542at2"/>
<dbReference type="InterPro" id="IPR021719">
    <property type="entry name" value="Prot_inh_I78"/>
</dbReference>
<name>A0A3L9Y945_9RHOB</name>
<proteinExistence type="predicted"/>
<evidence type="ECO:0000313" key="1">
    <source>
        <dbReference type="EMBL" id="RMA42753.1"/>
    </source>
</evidence>
<comment type="caution">
    <text evidence="1">The sequence shown here is derived from an EMBL/GenBank/DDBJ whole genome shotgun (WGS) entry which is preliminary data.</text>
</comment>
<dbReference type="Proteomes" id="UP000281343">
    <property type="component" value="Unassembled WGS sequence"/>
</dbReference>
<reference evidence="1 2" key="1">
    <citation type="submission" date="2018-10" db="EMBL/GenBank/DDBJ databases">
        <authorList>
            <person name="Jung H.S."/>
            <person name="Jeon C.O."/>
        </authorList>
    </citation>
    <scope>NUCLEOTIDE SEQUENCE [LARGE SCALE GENOMIC DNA]</scope>
    <source>
        <strain evidence="1 2">MA-7-27</strain>
    </source>
</reference>
<accession>A0A3L9Y945</accession>
<evidence type="ECO:0000313" key="2">
    <source>
        <dbReference type="Proteomes" id="UP000281343"/>
    </source>
</evidence>
<dbReference type="PROSITE" id="PS51257">
    <property type="entry name" value="PROKAR_LIPOPROTEIN"/>
    <property type="match status" value="1"/>
</dbReference>
<organism evidence="1 2">
    <name type="scientific">Rhodophyticola porphyridii</name>
    <dbReference type="NCBI Taxonomy" id="1852017"/>
    <lineage>
        <taxon>Bacteria</taxon>
        <taxon>Pseudomonadati</taxon>
        <taxon>Pseudomonadota</taxon>
        <taxon>Alphaproteobacteria</taxon>
        <taxon>Rhodobacterales</taxon>
        <taxon>Roseobacteraceae</taxon>
        <taxon>Rhodophyticola</taxon>
    </lineage>
</organism>
<dbReference type="EMBL" id="RCNT01000003">
    <property type="protein sequence ID" value="RMA42753.1"/>
    <property type="molecule type" value="Genomic_DNA"/>
</dbReference>
<keyword evidence="2" id="KW-1185">Reference proteome</keyword>
<evidence type="ECO:0008006" key="3">
    <source>
        <dbReference type="Google" id="ProtNLM"/>
    </source>
</evidence>
<sequence length="93" mass="9940">MRFALVIVPFMALAACQEEGVGDDPQSLGATDACGASGWQGLIGEHRDVLAAMTFPAPMRVYGPDDAVTMDYSPERLNVIHDEDGIITRVECG</sequence>
<protein>
    <recommendedName>
        <fullName evidence="3">Peptidase inhibitor I78</fullName>
    </recommendedName>
</protein>
<dbReference type="AlphaFoldDB" id="A0A3L9Y945"/>